<feature type="domain" description="Phosphomannose isomerase type I catalytic" evidence="10">
    <location>
        <begin position="2"/>
        <end position="129"/>
    </location>
</feature>
<dbReference type="InParanoid" id="A2E1E3"/>
<dbReference type="VEuPathDB" id="TrichDB:TVAGG3_0320070"/>
<feature type="binding site" evidence="9">
    <location>
        <position position="243"/>
    </location>
    <ligand>
        <name>Zn(2+)</name>
        <dbReference type="ChEBI" id="CHEBI:29105"/>
    </ligand>
</feature>
<keyword evidence="13" id="KW-1185">Reference proteome</keyword>
<dbReference type="GO" id="GO:0009298">
    <property type="term" value="P:GDP-mannose biosynthetic process"/>
    <property type="evidence" value="ECO:0000318"/>
    <property type="project" value="GO_Central"/>
</dbReference>
<accession>A2E1E3</accession>
<evidence type="ECO:0000256" key="6">
    <source>
        <dbReference type="ARBA" id="ARBA00022833"/>
    </source>
</evidence>
<dbReference type="PANTHER" id="PTHR10309">
    <property type="entry name" value="MANNOSE-6-PHOSPHATE ISOMERASE"/>
    <property type="match status" value="1"/>
</dbReference>
<evidence type="ECO:0000313" key="12">
    <source>
        <dbReference type="EMBL" id="EAY13510.1"/>
    </source>
</evidence>
<keyword evidence="5 9" id="KW-0479">Metal-binding</keyword>
<dbReference type="Pfam" id="PF20512">
    <property type="entry name" value="PMI_typeI_hel"/>
    <property type="match status" value="1"/>
</dbReference>
<dbReference type="OMA" id="DIGLFCG"/>
<dbReference type="InterPro" id="IPR014710">
    <property type="entry name" value="RmlC-like_jellyroll"/>
</dbReference>
<dbReference type="InterPro" id="IPR011051">
    <property type="entry name" value="RmlC_Cupin_sf"/>
</dbReference>
<proteinExistence type="inferred from homology"/>
<reference evidence="12" key="2">
    <citation type="journal article" date="2007" name="Science">
        <title>Draft genome sequence of the sexually transmitted pathogen Trichomonas vaginalis.</title>
        <authorList>
            <person name="Carlton J.M."/>
            <person name="Hirt R.P."/>
            <person name="Silva J.C."/>
            <person name="Delcher A.L."/>
            <person name="Schatz M."/>
            <person name="Zhao Q."/>
            <person name="Wortman J.R."/>
            <person name="Bidwell S.L."/>
            <person name="Alsmark U.C.M."/>
            <person name="Besteiro S."/>
            <person name="Sicheritz-Ponten T."/>
            <person name="Noel C.J."/>
            <person name="Dacks J.B."/>
            <person name="Foster P.G."/>
            <person name="Simillion C."/>
            <person name="Van de Peer Y."/>
            <person name="Miranda-Saavedra D."/>
            <person name="Barton G.J."/>
            <person name="Westrop G.D."/>
            <person name="Mueller S."/>
            <person name="Dessi D."/>
            <person name="Fiori P.L."/>
            <person name="Ren Q."/>
            <person name="Paulsen I."/>
            <person name="Zhang H."/>
            <person name="Bastida-Corcuera F.D."/>
            <person name="Simoes-Barbosa A."/>
            <person name="Brown M.T."/>
            <person name="Hayes R.D."/>
            <person name="Mukherjee M."/>
            <person name="Okumura C.Y."/>
            <person name="Schneider R."/>
            <person name="Smith A.J."/>
            <person name="Vanacova S."/>
            <person name="Villalvazo M."/>
            <person name="Haas B.J."/>
            <person name="Pertea M."/>
            <person name="Feldblyum T.V."/>
            <person name="Utterback T.R."/>
            <person name="Shu C.L."/>
            <person name="Osoegawa K."/>
            <person name="de Jong P.J."/>
            <person name="Hrdy I."/>
            <person name="Horvathova L."/>
            <person name="Zubacova Z."/>
            <person name="Dolezal P."/>
            <person name="Malik S.B."/>
            <person name="Logsdon J.M. Jr."/>
            <person name="Henze K."/>
            <person name="Gupta A."/>
            <person name="Wang C.C."/>
            <person name="Dunne R.L."/>
            <person name="Upcroft J.A."/>
            <person name="Upcroft P."/>
            <person name="White O."/>
            <person name="Salzberg S.L."/>
            <person name="Tang P."/>
            <person name="Chiu C.-H."/>
            <person name="Lee Y.-S."/>
            <person name="Embley T.M."/>
            <person name="Coombs G.H."/>
            <person name="Mottram J.C."/>
            <person name="Tachezy J."/>
            <person name="Fraser-Liggett C.M."/>
            <person name="Johnson P.J."/>
        </authorList>
    </citation>
    <scope>NUCLEOTIDE SEQUENCE [LARGE SCALE GENOMIC DNA]</scope>
    <source>
        <strain evidence="12">G3</strain>
    </source>
</reference>
<comment type="cofactor">
    <cofactor evidence="9">
        <name>Zn(2+)</name>
        <dbReference type="ChEBI" id="CHEBI:29105"/>
    </cofactor>
    <text evidence="9">Binds 1 zinc ion per subunit.</text>
</comment>
<organism evidence="12 13">
    <name type="scientific">Trichomonas vaginalis (strain ATCC PRA-98 / G3)</name>
    <dbReference type="NCBI Taxonomy" id="412133"/>
    <lineage>
        <taxon>Eukaryota</taxon>
        <taxon>Metamonada</taxon>
        <taxon>Parabasalia</taxon>
        <taxon>Trichomonadida</taxon>
        <taxon>Trichomonadidae</taxon>
        <taxon>Trichomonas</taxon>
    </lineage>
</organism>
<feature type="binding site" evidence="9">
    <location>
        <position position="88"/>
    </location>
    <ligand>
        <name>Zn(2+)</name>
        <dbReference type="ChEBI" id="CHEBI:29105"/>
    </ligand>
</feature>
<dbReference type="Gene3D" id="1.10.441.10">
    <property type="entry name" value="Phosphomannose Isomerase, domain 2"/>
    <property type="match status" value="1"/>
</dbReference>
<dbReference type="Proteomes" id="UP000001542">
    <property type="component" value="Unassembled WGS sequence"/>
</dbReference>
<dbReference type="SUPFAM" id="SSF51182">
    <property type="entry name" value="RmlC-like cupins"/>
    <property type="match status" value="1"/>
</dbReference>
<feature type="domain" description="Phosphomannose isomerase type I helical insertion" evidence="11">
    <location>
        <begin position="151"/>
        <end position="224"/>
    </location>
</feature>
<dbReference type="AlphaFoldDB" id="A2E1E3"/>
<sequence>MSHLQCQAMNYEWGKIGKDSYIHKLLTCSGNTDLKDDLPYAELWIGDHDKAPSKLENGNRLKDDPKFGEIKYLFKVLSVNKPLSIQVHPSKEQAIELHKLDPKNYPDNNDKPEMAVAITQLNLLYGFRPFEEIKQNLQQFSEFSKAVSADVANKFVENPTSENLENLVLSILTKSREEISQLASEFNAKVNNGTYTFESKVLKAINDINKHFPGDVGMFFPLILNVVECAPGSSLYIPAGVLHTYLEGDLYEAMLLSDNVVRAGMTPKFIDIKSIKKTVNFVPQTPFIVQPNEEKCVKSYIPPHPAFCIKYITVPVNESADIEIKSPACGIVQEGNATIDGKIAGRGVVVAIPAGKVHIKNESNEPFICIACQSN</sequence>
<evidence type="ECO:0000256" key="3">
    <source>
        <dbReference type="ARBA" id="ARBA00010772"/>
    </source>
</evidence>
<evidence type="ECO:0000256" key="8">
    <source>
        <dbReference type="PIRSR" id="PIRSR001480-1"/>
    </source>
</evidence>
<evidence type="ECO:0000256" key="1">
    <source>
        <dbReference type="ARBA" id="ARBA00000757"/>
    </source>
</evidence>
<evidence type="ECO:0000259" key="11">
    <source>
        <dbReference type="Pfam" id="PF20512"/>
    </source>
</evidence>
<dbReference type="GO" id="GO:0005975">
    <property type="term" value="P:carbohydrate metabolic process"/>
    <property type="evidence" value="ECO:0007669"/>
    <property type="project" value="InterPro"/>
</dbReference>
<dbReference type="EC" id="5.3.1.8" evidence="4"/>
<dbReference type="eggNOG" id="KOG2757">
    <property type="taxonomic scope" value="Eukaryota"/>
</dbReference>
<evidence type="ECO:0000256" key="2">
    <source>
        <dbReference type="ARBA" id="ARBA00004666"/>
    </source>
</evidence>
<dbReference type="GO" id="GO:0004476">
    <property type="term" value="F:mannose-6-phosphate isomerase activity"/>
    <property type="evidence" value="ECO:0000318"/>
    <property type="project" value="GO_Central"/>
</dbReference>
<dbReference type="GO" id="GO:0008270">
    <property type="term" value="F:zinc ion binding"/>
    <property type="evidence" value="ECO:0007669"/>
    <property type="project" value="InterPro"/>
</dbReference>
<dbReference type="PANTHER" id="PTHR10309:SF0">
    <property type="entry name" value="MANNOSE-6-PHOSPHATE ISOMERASE"/>
    <property type="match status" value="1"/>
</dbReference>
<dbReference type="UniPathway" id="UPA00126">
    <property type="reaction ID" value="UER00423"/>
</dbReference>
<comment type="pathway">
    <text evidence="2">Nucleotide-sugar biosynthesis; GDP-alpha-D-mannose biosynthesis; alpha-D-mannose 1-phosphate from D-fructose 6-phosphate: step 1/2.</text>
</comment>
<dbReference type="RefSeq" id="XP_001325733.1">
    <property type="nucleotide sequence ID" value="XM_001325698.1"/>
</dbReference>
<dbReference type="SMR" id="A2E1E3"/>
<evidence type="ECO:0000313" key="13">
    <source>
        <dbReference type="Proteomes" id="UP000001542"/>
    </source>
</evidence>
<dbReference type="FunFam" id="1.10.441.10:FF:000003">
    <property type="entry name" value="Mannose-6-phosphate isomerase"/>
    <property type="match status" value="1"/>
</dbReference>
<dbReference type="CDD" id="cd07011">
    <property type="entry name" value="cupin_PMI_type_I_N"/>
    <property type="match status" value="1"/>
</dbReference>
<dbReference type="GO" id="GO:0005829">
    <property type="term" value="C:cytosol"/>
    <property type="evidence" value="ECO:0000318"/>
    <property type="project" value="GO_Central"/>
</dbReference>
<dbReference type="VEuPathDB" id="TrichDB:TVAG_343390"/>
<dbReference type="PRINTS" id="PR00714">
    <property type="entry name" value="MAN6PISMRASE"/>
</dbReference>
<dbReference type="NCBIfam" id="TIGR00218">
    <property type="entry name" value="manA"/>
    <property type="match status" value="1"/>
</dbReference>
<dbReference type="InterPro" id="IPR016305">
    <property type="entry name" value="Mannose-6-P_Isomerase"/>
</dbReference>
<evidence type="ECO:0000259" key="10">
    <source>
        <dbReference type="Pfam" id="PF20511"/>
    </source>
</evidence>
<dbReference type="EMBL" id="DS113284">
    <property type="protein sequence ID" value="EAY13510.1"/>
    <property type="molecule type" value="Genomic_DNA"/>
</dbReference>
<dbReference type="InterPro" id="IPR046457">
    <property type="entry name" value="PMI_typeI_cat"/>
</dbReference>
<feature type="binding site" evidence="9">
    <location>
        <position position="86"/>
    </location>
    <ligand>
        <name>Zn(2+)</name>
        <dbReference type="ChEBI" id="CHEBI:29105"/>
    </ligand>
</feature>
<dbReference type="Gene3D" id="2.60.120.10">
    <property type="entry name" value="Jelly Rolls"/>
    <property type="match status" value="2"/>
</dbReference>
<evidence type="ECO:0000256" key="9">
    <source>
        <dbReference type="PIRSR" id="PIRSR001480-2"/>
    </source>
</evidence>
<evidence type="ECO:0000256" key="7">
    <source>
        <dbReference type="ARBA" id="ARBA00023235"/>
    </source>
</evidence>
<name>A2E1E3_TRIV3</name>
<dbReference type="STRING" id="5722.A2E1E3"/>
<evidence type="ECO:0000256" key="5">
    <source>
        <dbReference type="ARBA" id="ARBA00022723"/>
    </source>
</evidence>
<dbReference type="KEGG" id="tva:4771489"/>
<dbReference type="FunCoup" id="A2E1E3">
    <property type="interactions" value="452"/>
</dbReference>
<evidence type="ECO:0000256" key="4">
    <source>
        <dbReference type="ARBA" id="ARBA00011956"/>
    </source>
</evidence>
<dbReference type="InterPro" id="IPR001250">
    <property type="entry name" value="Man6P_Isoase-1"/>
</dbReference>
<protein>
    <recommendedName>
        <fullName evidence="4">mannose-6-phosphate isomerase</fullName>
        <ecNumber evidence="4">5.3.1.8</ecNumber>
    </recommendedName>
</protein>
<comment type="similarity">
    <text evidence="3">Belongs to the mannose-6-phosphate isomerase type 1 family.</text>
</comment>
<feature type="binding site" evidence="9">
    <location>
        <position position="113"/>
    </location>
    <ligand>
        <name>Zn(2+)</name>
        <dbReference type="ChEBI" id="CHEBI:29105"/>
    </ligand>
</feature>
<comment type="catalytic activity">
    <reaction evidence="1">
        <text>D-mannose 6-phosphate = D-fructose 6-phosphate</text>
        <dbReference type="Rhea" id="RHEA:12356"/>
        <dbReference type="ChEBI" id="CHEBI:58735"/>
        <dbReference type="ChEBI" id="CHEBI:61527"/>
        <dbReference type="EC" id="5.3.1.8"/>
    </reaction>
</comment>
<gene>
    <name evidence="12" type="ORF">TVAG_343390</name>
</gene>
<keyword evidence="6 9" id="KW-0862">Zinc</keyword>
<dbReference type="InterPro" id="IPR046458">
    <property type="entry name" value="PMI_typeI_hel"/>
</dbReference>
<dbReference type="OrthoDB" id="6605218at2759"/>
<feature type="active site" evidence="8">
    <location>
        <position position="262"/>
    </location>
</feature>
<dbReference type="Pfam" id="PF20511">
    <property type="entry name" value="PMI_typeI_cat"/>
    <property type="match status" value="1"/>
</dbReference>
<keyword evidence="7 12" id="KW-0413">Isomerase</keyword>
<dbReference type="PIRSF" id="PIRSF001480">
    <property type="entry name" value="Mannose-6-phosphate_isomerase"/>
    <property type="match status" value="1"/>
</dbReference>
<reference evidence="12" key="1">
    <citation type="submission" date="2006-10" db="EMBL/GenBank/DDBJ databases">
        <authorList>
            <person name="Amadeo P."/>
            <person name="Zhao Q."/>
            <person name="Wortman J."/>
            <person name="Fraser-Liggett C."/>
            <person name="Carlton J."/>
        </authorList>
    </citation>
    <scope>NUCLEOTIDE SEQUENCE</scope>
    <source>
        <strain evidence="12">G3</strain>
    </source>
</reference>